<reference evidence="3 4" key="1">
    <citation type="submission" date="2015-01" db="EMBL/GenBank/DDBJ databases">
        <title>Evolution of Trichinella species and genotypes.</title>
        <authorList>
            <person name="Korhonen P.K."/>
            <person name="Edoardo P."/>
            <person name="Giuseppe L.R."/>
            <person name="Gasser R.B."/>
        </authorList>
    </citation>
    <scope>NUCLEOTIDE SEQUENCE [LARGE SCALE GENOMIC DNA]</scope>
    <source>
        <strain evidence="3">ISS2496</strain>
    </source>
</reference>
<dbReference type="PANTHER" id="PTHR33801">
    <property type="entry name" value="ABSCISIC STRESS-RIPENING PROTEIN 5"/>
    <property type="match status" value="1"/>
</dbReference>
<protein>
    <submittedName>
        <fullName evidence="3">Abscisic stress-ripening protein 2</fullName>
    </submittedName>
</protein>
<feature type="compositionally biased region" description="Basic and acidic residues" evidence="2">
    <location>
        <begin position="11"/>
        <end position="26"/>
    </location>
</feature>
<dbReference type="AlphaFoldDB" id="A0A0V0XJ37"/>
<proteinExistence type="inferred from homology"/>
<dbReference type="Pfam" id="PF02496">
    <property type="entry name" value="ABA_WDS"/>
    <property type="match status" value="1"/>
</dbReference>
<name>A0A0V0XJ37_9BILA</name>
<gene>
    <name evidence="3" type="primary">ASR2</name>
    <name evidence="3" type="ORF">T12_6924</name>
</gene>
<evidence type="ECO:0000313" key="3">
    <source>
        <dbReference type="EMBL" id="KRX87996.1"/>
    </source>
</evidence>
<dbReference type="PANTHER" id="PTHR33801:SF7">
    <property type="entry name" value="ABSCISIC STRESS-RIPENING PROTEIN 2"/>
    <property type="match status" value="1"/>
</dbReference>
<feature type="region of interest" description="Disordered" evidence="2">
    <location>
        <begin position="1"/>
        <end position="26"/>
    </location>
</feature>
<evidence type="ECO:0000313" key="4">
    <source>
        <dbReference type="Proteomes" id="UP000054783"/>
    </source>
</evidence>
<keyword evidence="4" id="KW-1185">Reference proteome</keyword>
<comment type="caution">
    <text evidence="3">The sequence shown here is derived from an EMBL/GenBank/DDBJ whole genome shotgun (WGS) entry which is preliminary data.</text>
</comment>
<organism evidence="3 4">
    <name type="scientific">Trichinella patagoniensis</name>
    <dbReference type="NCBI Taxonomy" id="990121"/>
    <lineage>
        <taxon>Eukaryota</taxon>
        <taxon>Metazoa</taxon>
        <taxon>Ecdysozoa</taxon>
        <taxon>Nematoda</taxon>
        <taxon>Enoplea</taxon>
        <taxon>Dorylaimia</taxon>
        <taxon>Trichinellida</taxon>
        <taxon>Trichinellidae</taxon>
        <taxon>Trichinella</taxon>
    </lineage>
</organism>
<sequence>MAGLAAGAYALHEKHEAKKDPEHAHRHKIEEKIAGTVAAGAGGFALHEHHE</sequence>
<dbReference type="InterPro" id="IPR003496">
    <property type="entry name" value="ABA_WDS"/>
</dbReference>
<dbReference type="EMBL" id="JYDQ01004844">
    <property type="protein sequence ID" value="KRX87996.1"/>
    <property type="molecule type" value="Genomic_DNA"/>
</dbReference>
<comment type="similarity">
    <text evidence="1">Belongs to the abscisic acid and water stress-induced protein family.</text>
</comment>
<accession>A0A0V0XJ37</accession>
<dbReference type="Proteomes" id="UP000054783">
    <property type="component" value="Unassembled WGS sequence"/>
</dbReference>
<evidence type="ECO:0000256" key="1">
    <source>
        <dbReference type="ARBA" id="ARBA00007160"/>
    </source>
</evidence>
<evidence type="ECO:0000256" key="2">
    <source>
        <dbReference type="SAM" id="MobiDB-lite"/>
    </source>
</evidence>
<feature type="non-terminal residue" evidence="3">
    <location>
        <position position="51"/>
    </location>
</feature>